<organism evidence="2 3">
    <name type="scientific">Massilia eburnea</name>
    <dbReference type="NCBI Taxonomy" id="1776165"/>
    <lineage>
        <taxon>Bacteria</taxon>
        <taxon>Pseudomonadati</taxon>
        <taxon>Pseudomonadota</taxon>
        <taxon>Betaproteobacteria</taxon>
        <taxon>Burkholderiales</taxon>
        <taxon>Oxalobacteraceae</taxon>
        <taxon>Telluria group</taxon>
        <taxon>Massilia</taxon>
    </lineage>
</organism>
<keyword evidence="1" id="KW-0732">Signal</keyword>
<name>A0A6L6QJ60_9BURK</name>
<evidence type="ECO:0000313" key="2">
    <source>
        <dbReference type="EMBL" id="MTW12150.1"/>
    </source>
</evidence>
<sequence length="207" mass="22497">MRYVVFLAAIAAQAAVAGPALETRAPTLAEQRSFQQFMQRSAPGAPLPALHAERAHGAKQWEVSASEDAPPVRLVLPLCRVTRTRYTLQADDSWRTDSSQHVWIHHTTSCGTPPAGMVELRAQLAEIDVLRLIQAEGEVLQKARLLMTGNTSCAPTRSRNFTLRSLGRSADGMYLLGYQSDIGSTAGITVRQTRGAELTAWNVACGK</sequence>
<comment type="caution">
    <text evidence="2">The sequence shown here is derived from an EMBL/GenBank/DDBJ whole genome shotgun (WGS) entry which is preliminary data.</text>
</comment>
<dbReference type="Proteomes" id="UP000472320">
    <property type="component" value="Unassembled WGS sequence"/>
</dbReference>
<dbReference type="EMBL" id="WNKX01000012">
    <property type="protein sequence ID" value="MTW12150.1"/>
    <property type="molecule type" value="Genomic_DNA"/>
</dbReference>
<protein>
    <submittedName>
        <fullName evidence="2">Uncharacterized protein</fullName>
    </submittedName>
</protein>
<feature type="signal peptide" evidence="1">
    <location>
        <begin position="1"/>
        <end position="17"/>
    </location>
</feature>
<accession>A0A6L6QJ60</accession>
<gene>
    <name evidence="2" type="ORF">GM658_16215</name>
</gene>
<evidence type="ECO:0000256" key="1">
    <source>
        <dbReference type="SAM" id="SignalP"/>
    </source>
</evidence>
<proteinExistence type="predicted"/>
<reference evidence="2 3" key="1">
    <citation type="submission" date="2019-11" db="EMBL/GenBank/DDBJ databases">
        <title>Type strains purchased from KCTC, JCM and DSMZ.</title>
        <authorList>
            <person name="Lu H."/>
        </authorList>
    </citation>
    <scope>NUCLEOTIDE SEQUENCE [LARGE SCALE GENOMIC DNA]</scope>
    <source>
        <strain evidence="2 3">JCM 31587</strain>
    </source>
</reference>
<dbReference type="OrthoDB" id="8780977at2"/>
<feature type="chain" id="PRO_5026835086" evidence="1">
    <location>
        <begin position="18"/>
        <end position="207"/>
    </location>
</feature>
<dbReference type="RefSeq" id="WP_155455098.1">
    <property type="nucleotide sequence ID" value="NZ_WNKX01000012.1"/>
</dbReference>
<evidence type="ECO:0000313" key="3">
    <source>
        <dbReference type="Proteomes" id="UP000472320"/>
    </source>
</evidence>
<keyword evidence="3" id="KW-1185">Reference proteome</keyword>
<dbReference type="AlphaFoldDB" id="A0A6L6QJ60"/>